<gene>
    <name evidence="10" type="ORF">PHMEG_00012973</name>
</gene>
<dbReference type="Pfam" id="PF17917">
    <property type="entry name" value="RT_RNaseH"/>
    <property type="match status" value="1"/>
</dbReference>
<dbReference type="GO" id="GO:0004519">
    <property type="term" value="F:endonuclease activity"/>
    <property type="evidence" value="ECO:0007669"/>
    <property type="project" value="UniProtKB-KW"/>
</dbReference>
<accession>A0A225W7W7</accession>
<keyword evidence="5" id="KW-0064">Aspartyl protease</keyword>
<dbReference type="EMBL" id="NBNE01001522">
    <property type="protein sequence ID" value="OWZ13662.1"/>
    <property type="molecule type" value="Genomic_DNA"/>
</dbReference>
<evidence type="ECO:0000259" key="9">
    <source>
        <dbReference type="Pfam" id="PF17917"/>
    </source>
</evidence>
<keyword evidence="4" id="KW-0540">Nuclease</keyword>
<keyword evidence="3" id="KW-0548">Nucleotidyltransferase</keyword>
<dbReference type="GO" id="GO:0004190">
    <property type="term" value="F:aspartic-type endopeptidase activity"/>
    <property type="evidence" value="ECO:0007669"/>
    <property type="project" value="UniProtKB-KW"/>
</dbReference>
<proteinExistence type="predicted"/>
<evidence type="ECO:0000256" key="2">
    <source>
        <dbReference type="ARBA" id="ARBA00022679"/>
    </source>
</evidence>
<dbReference type="InterPro" id="IPR041373">
    <property type="entry name" value="RT_RNaseH"/>
</dbReference>
<evidence type="ECO:0000256" key="3">
    <source>
        <dbReference type="ARBA" id="ARBA00022695"/>
    </source>
</evidence>
<evidence type="ECO:0000256" key="5">
    <source>
        <dbReference type="ARBA" id="ARBA00022750"/>
    </source>
</evidence>
<feature type="domain" description="Reverse transcriptase RNase H-like" evidence="9">
    <location>
        <begin position="254"/>
        <end position="319"/>
    </location>
</feature>
<organism evidence="10 11">
    <name type="scientific">Phytophthora megakarya</name>
    <dbReference type="NCBI Taxonomy" id="4795"/>
    <lineage>
        <taxon>Eukaryota</taxon>
        <taxon>Sar</taxon>
        <taxon>Stramenopiles</taxon>
        <taxon>Oomycota</taxon>
        <taxon>Peronosporomycetes</taxon>
        <taxon>Peronosporales</taxon>
        <taxon>Peronosporaceae</taxon>
        <taxon>Phytophthora</taxon>
    </lineage>
</organism>
<comment type="caution">
    <text evidence="10">The sequence shown here is derived from an EMBL/GenBank/DDBJ whole genome shotgun (WGS) entry which is preliminary data.</text>
</comment>
<evidence type="ECO:0000256" key="7">
    <source>
        <dbReference type="ARBA" id="ARBA00022801"/>
    </source>
</evidence>
<protein>
    <recommendedName>
        <fullName evidence="9">Reverse transcriptase RNase H-like domain-containing protein</fullName>
    </recommendedName>
</protein>
<keyword evidence="7" id="KW-0378">Hydrolase</keyword>
<evidence type="ECO:0000313" key="10">
    <source>
        <dbReference type="EMBL" id="OWZ13662.1"/>
    </source>
</evidence>
<dbReference type="PANTHER" id="PTHR33064">
    <property type="entry name" value="POL PROTEIN"/>
    <property type="match status" value="1"/>
</dbReference>
<dbReference type="Gene3D" id="3.10.10.10">
    <property type="entry name" value="HIV Type 1 Reverse Transcriptase, subunit A, domain 1"/>
    <property type="match status" value="1"/>
</dbReference>
<dbReference type="OrthoDB" id="94313at2759"/>
<keyword evidence="6" id="KW-0255">Endonuclease</keyword>
<evidence type="ECO:0000256" key="1">
    <source>
        <dbReference type="ARBA" id="ARBA00022670"/>
    </source>
</evidence>
<evidence type="ECO:0000256" key="8">
    <source>
        <dbReference type="ARBA" id="ARBA00022918"/>
    </source>
</evidence>
<dbReference type="SUPFAM" id="SSF56672">
    <property type="entry name" value="DNA/RNA polymerases"/>
    <property type="match status" value="1"/>
</dbReference>
<dbReference type="InterPro" id="IPR043502">
    <property type="entry name" value="DNA/RNA_pol_sf"/>
</dbReference>
<keyword evidence="8" id="KW-0695">RNA-directed DNA polymerase</keyword>
<dbReference type="Proteomes" id="UP000198211">
    <property type="component" value="Unassembled WGS sequence"/>
</dbReference>
<keyword evidence="2" id="KW-0808">Transferase</keyword>
<reference evidence="11" key="1">
    <citation type="submission" date="2017-03" db="EMBL/GenBank/DDBJ databases">
        <title>Phytopthora megakarya and P. palmivora, two closely related causual agents of cacao black pod achieved similar genome size and gene model numbers by different mechanisms.</title>
        <authorList>
            <person name="Ali S."/>
            <person name="Shao J."/>
            <person name="Larry D.J."/>
            <person name="Kronmiller B."/>
            <person name="Shen D."/>
            <person name="Strem M.D."/>
            <person name="Melnick R.L."/>
            <person name="Guiltinan M.J."/>
            <person name="Tyler B.M."/>
            <person name="Meinhardt L.W."/>
            <person name="Bailey B.A."/>
        </authorList>
    </citation>
    <scope>NUCLEOTIDE SEQUENCE [LARGE SCALE GENOMIC DNA]</scope>
    <source>
        <strain evidence="11">zdho120</strain>
    </source>
</reference>
<dbReference type="InterPro" id="IPR043128">
    <property type="entry name" value="Rev_trsase/Diguanyl_cyclase"/>
</dbReference>
<dbReference type="Gene3D" id="3.30.70.270">
    <property type="match status" value="1"/>
</dbReference>
<evidence type="ECO:0000256" key="6">
    <source>
        <dbReference type="ARBA" id="ARBA00022759"/>
    </source>
</evidence>
<name>A0A225W7W7_9STRA</name>
<sequence length="508" mass="57491">MFVRTGHEYTYEKLFRTAANYAQLFFKRQLNPGPECLLGEHVRTLEKMGFVRRNNISRLACVVVANTWLNSCHYVKTARLNEFRLTIEYRPVNALTVPITDAGAGMTSSSENVDGAYGFAGFDMPCGFSQLPLDDDSHEIMSFITDDGVWTPCRVQQEAADSPLHFQNQMNVAFADMLYSELLIWIDDILLYSRTSRDFVGKLSGVAASLVVQALAMTLNGSVDFSRVMLPLYHKLEKVLKVVGERRGWELELLSRGFDATTTRRNFIEKDAFPIIWAARNFTYLLVQTSEFRLYCDHKNLVYVFAPDQEIEHIDRQTNLWADLLTRCGLPSEEGGRVIKCMAVPRSRVCETSTADKQMQRLHLRAGGFVFPTLTEIQAAQRKHAGLAPSSAQRNTEGTPIVAERMWVPEAEVAPLQRILIAAHSGRQGHRGIEPMVTTVTELFEVANLANVCRHFLSKCLLCKHVKGCNIIPRPWGPTYDAKERNKPYTSTTCTWGTTWARSNMCWV</sequence>
<dbReference type="PANTHER" id="PTHR33064:SF37">
    <property type="entry name" value="RIBONUCLEASE H"/>
    <property type="match status" value="1"/>
</dbReference>
<dbReference type="AlphaFoldDB" id="A0A225W7W7"/>
<keyword evidence="1" id="KW-0645">Protease</keyword>
<dbReference type="InterPro" id="IPR051320">
    <property type="entry name" value="Viral_Replic_Matur_Polypro"/>
</dbReference>
<evidence type="ECO:0000256" key="4">
    <source>
        <dbReference type="ARBA" id="ARBA00022722"/>
    </source>
</evidence>
<dbReference type="GO" id="GO:0003964">
    <property type="term" value="F:RNA-directed DNA polymerase activity"/>
    <property type="evidence" value="ECO:0007669"/>
    <property type="project" value="UniProtKB-KW"/>
</dbReference>
<dbReference type="GO" id="GO:0006508">
    <property type="term" value="P:proteolysis"/>
    <property type="evidence" value="ECO:0007669"/>
    <property type="project" value="UniProtKB-KW"/>
</dbReference>
<keyword evidence="11" id="KW-1185">Reference proteome</keyword>
<evidence type="ECO:0000313" key="11">
    <source>
        <dbReference type="Proteomes" id="UP000198211"/>
    </source>
</evidence>